<sequence length="114" mass="12649">MRQLSLFSILFILINSLALSAFAKIDFASLIQSTTEEQNITATEVHRFAGVNTDQTPANYDIVVSSEASEFQVKLKPLKYQPKTKNSVSSRAVASEKKRVLQKKLKNNTSTVAN</sequence>
<evidence type="ECO:0000256" key="2">
    <source>
        <dbReference type="SAM" id="SignalP"/>
    </source>
</evidence>
<keyword evidence="2" id="KW-0732">Signal</keyword>
<evidence type="ECO:0000313" key="3">
    <source>
        <dbReference type="EMBL" id="AGH96454.1"/>
    </source>
</evidence>
<dbReference type="HOGENOM" id="CLU_2116222_0_0_7"/>
<name>M4VTC3_9BACT</name>
<feature type="region of interest" description="Disordered" evidence="1">
    <location>
        <begin position="82"/>
        <end position="114"/>
    </location>
</feature>
<evidence type="ECO:0000313" key="4">
    <source>
        <dbReference type="Proteomes" id="UP000012040"/>
    </source>
</evidence>
<dbReference type="EMBL" id="CP003537">
    <property type="protein sequence ID" value="AGH96454.1"/>
    <property type="molecule type" value="Genomic_DNA"/>
</dbReference>
<proteinExistence type="predicted"/>
<dbReference type="KEGG" id="bex:A11Q_2238"/>
<reference evidence="3 4" key="1">
    <citation type="journal article" date="2013" name="ISME J.">
        <title>By their genes ye shall know them: genomic signatures of predatory bacteria.</title>
        <authorList>
            <person name="Pasternak Z."/>
            <person name="Pietrokovski S."/>
            <person name="Rotem O."/>
            <person name="Gophna U."/>
            <person name="Lurie-Weinberger M.N."/>
            <person name="Jurkevitch E."/>
        </authorList>
    </citation>
    <scope>NUCLEOTIDE SEQUENCE [LARGE SCALE GENOMIC DNA]</scope>
    <source>
        <strain evidence="3 4">JSS</strain>
    </source>
</reference>
<dbReference type="RefSeq" id="WP_015470944.1">
    <property type="nucleotide sequence ID" value="NC_020813.1"/>
</dbReference>
<dbReference type="PATRIC" id="fig|1184267.3.peg.2267"/>
<feature type="compositionally biased region" description="Polar residues" evidence="1">
    <location>
        <begin position="83"/>
        <end position="92"/>
    </location>
</feature>
<gene>
    <name evidence="3" type="ORF">A11Q_2238</name>
</gene>
<evidence type="ECO:0000256" key="1">
    <source>
        <dbReference type="SAM" id="MobiDB-lite"/>
    </source>
</evidence>
<organism evidence="3 4">
    <name type="scientific">Pseudobdellovibrio exovorus JSS</name>
    <dbReference type="NCBI Taxonomy" id="1184267"/>
    <lineage>
        <taxon>Bacteria</taxon>
        <taxon>Pseudomonadati</taxon>
        <taxon>Bdellovibrionota</taxon>
        <taxon>Bdellovibrionia</taxon>
        <taxon>Bdellovibrionales</taxon>
        <taxon>Pseudobdellovibrionaceae</taxon>
        <taxon>Pseudobdellovibrio</taxon>
    </lineage>
</organism>
<feature type="signal peptide" evidence="2">
    <location>
        <begin position="1"/>
        <end position="23"/>
    </location>
</feature>
<keyword evidence="4" id="KW-1185">Reference proteome</keyword>
<dbReference type="AlphaFoldDB" id="M4VTC3"/>
<feature type="chain" id="PRO_5004060482" evidence="2">
    <location>
        <begin position="24"/>
        <end position="114"/>
    </location>
</feature>
<dbReference type="Proteomes" id="UP000012040">
    <property type="component" value="Chromosome"/>
</dbReference>
<protein>
    <submittedName>
        <fullName evidence="3">Uncharacterized protein</fullName>
    </submittedName>
</protein>
<accession>M4VTC3</accession>